<feature type="signal peptide" evidence="2">
    <location>
        <begin position="1"/>
        <end position="24"/>
    </location>
</feature>
<gene>
    <name evidence="3" type="ORF">E5J99_12025</name>
</gene>
<evidence type="ECO:0000313" key="3">
    <source>
        <dbReference type="EMBL" id="TGE15704.1"/>
    </source>
</evidence>
<keyword evidence="2" id="KW-0732">Signal</keyword>
<dbReference type="Proteomes" id="UP000297739">
    <property type="component" value="Unassembled WGS sequence"/>
</dbReference>
<feature type="region of interest" description="Disordered" evidence="1">
    <location>
        <begin position="212"/>
        <end position="239"/>
    </location>
</feature>
<dbReference type="OrthoDB" id="822112at2"/>
<name>A0A4Z0PJH1_9BACT</name>
<evidence type="ECO:0000256" key="1">
    <source>
        <dbReference type="SAM" id="MobiDB-lite"/>
    </source>
</evidence>
<evidence type="ECO:0008006" key="5">
    <source>
        <dbReference type="Google" id="ProtNLM"/>
    </source>
</evidence>
<dbReference type="EMBL" id="SRLD01000021">
    <property type="protein sequence ID" value="TGE15704.1"/>
    <property type="molecule type" value="Genomic_DNA"/>
</dbReference>
<dbReference type="Pfam" id="PF13715">
    <property type="entry name" value="CarbopepD_reg_2"/>
    <property type="match status" value="1"/>
</dbReference>
<reference evidence="3 4" key="1">
    <citation type="submission" date="2019-04" db="EMBL/GenBank/DDBJ databases">
        <authorList>
            <person name="Feng G."/>
            <person name="Zhang J."/>
            <person name="Zhu H."/>
        </authorList>
    </citation>
    <scope>NUCLEOTIDE SEQUENCE [LARGE SCALE GENOMIC DNA]</scope>
    <source>
        <strain evidence="3 4">JCM 17223</strain>
    </source>
</reference>
<dbReference type="AlphaFoldDB" id="A0A4Z0PJH1"/>
<dbReference type="SUPFAM" id="SSF49464">
    <property type="entry name" value="Carboxypeptidase regulatory domain-like"/>
    <property type="match status" value="1"/>
</dbReference>
<organism evidence="3 4">
    <name type="scientific">Hymenobacter elongatus</name>
    <dbReference type="NCBI Taxonomy" id="877208"/>
    <lineage>
        <taxon>Bacteria</taxon>
        <taxon>Pseudomonadati</taxon>
        <taxon>Bacteroidota</taxon>
        <taxon>Cytophagia</taxon>
        <taxon>Cytophagales</taxon>
        <taxon>Hymenobacteraceae</taxon>
        <taxon>Hymenobacter</taxon>
    </lineage>
</organism>
<feature type="chain" id="PRO_5021190738" description="Carboxypeptidase-like regulatory domain-containing protein" evidence="2">
    <location>
        <begin position="25"/>
        <end position="239"/>
    </location>
</feature>
<keyword evidence="4" id="KW-1185">Reference proteome</keyword>
<evidence type="ECO:0000313" key="4">
    <source>
        <dbReference type="Proteomes" id="UP000297739"/>
    </source>
</evidence>
<sequence>MALSTQSLQLLPLLLAVTVASTQAQSTTVALLRPAQQPEPFVRNAAQGTSLESILQEFKTVHHAFIPCRSDLIKDKFVNVEALTFRTREDELTYVVTVSGLRVEKTGRNVYIISKPKTTSISLQTIVAGEGPAGTGAEKAEAATQAPVPVRGQTTGTDNAPIPGATVVVKGTTNGTATDTGGNFSLSLPDANATLVISAIGFVTQETHSAHCAAPNRRESAGGSSGAGLYQPEKSRPAR</sequence>
<dbReference type="InterPro" id="IPR008969">
    <property type="entry name" value="CarboxyPept-like_regulatory"/>
</dbReference>
<protein>
    <recommendedName>
        <fullName evidence="5">Carboxypeptidase-like regulatory domain-containing protein</fullName>
    </recommendedName>
</protein>
<evidence type="ECO:0000256" key="2">
    <source>
        <dbReference type="SAM" id="SignalP"/>
    </source>
</evidence>
<dbReference type="RefSeq" id="WP_135498055.1">
    <property type="nucleotide sequence ID" value="NZ_SRLD01000021.1"/>
</dbReference>
<feature type="region of interest" description="Disordered" evidence="1">
    <location>
        <begin position="142"/>
        <end position="163"/>
    </location>
</feature>
<dbReference type="Gene3D" id="2.60.40.1120">
    <property type="entry name" value="Carboxypeptidase-like, regulatory domain"/>
    <property type="match status" value="1"/>
</dbReference>
<comment type="caution">
    <text evidence="3">The sequence shown here is derived from an EMBL/GenBank/DDBJ whole genome shotgun (WGS) entry which is preliminary data.</text>
</comment>
<accession>A0A4Z0PJH1</accession>
<proteinExistence type="predicted"/>